<feature type="compositionally biased region" description="Basic and acidic residues" evidence="7">
    <location>
        <begin position="714"/>
        <end position="726"/>
    </location>
</feature>
<feature type="transmembrane region" description="Helical" evidence="8">
    <location>
        <begin position="121"/>
        <end position="140"/>
    </location>
</feature>
<name>A0A517LCZ8_9PEZI</name>
<dbReference type="InterPro" id="IPR045122">
    <property type="entry name" value="Csc1-like"/>
</dbReference>
<feature type="region of interest" description="Disordered" evidence="7">
    <location>
        <begin position="784"/>
        <end position="829"/>
    </location>
</feature>
<feature type="transmembrane region" description="Helical" evidence="8">
    <location>
        <begin position="647"/>
        <end position="669"/>
    </location>
</feature>
<dbReference type="GO" id="GO:0005886">
    <property type="term" value="C:plasma membrane"/>
    <property type="evidence" value="ECO:0007669"/>
    <property type="project" value="TreeGrafter"/>
</dbReference>
<evidence type="ECO:0000259" key="11">
    <source>
        <dbReference type="Pfam" id="PF12621"/>
    </source>
</evidence>
<feature type="domain" description="CSC1/OSCA1-like cytosolic" evidence="13">
    <location>
        <begin position="165"/>
        <end position="350"/>
    </location>
</feature>
<evidence type="ECO:0000259" key="10">
    <source>
        <dbReference type="Pfam" id="PF02714"/>
    </source>
</evidence>
<dbReference type="OrthoDB" id="1076608at2759"/>
<feature type="domain" description="10TM putative phosphate transporter extracellular tail" evidence="11">
    <location>
        <begin position="885"/>
        <end position="955"/>
    </location>
</feature>
<feature type="region of interest" description="Disordered" evidence="7">
    <location>
        <begin position="709"/>
        <end position="742"/>
    </location>
</feature>
<feature type="chain" id="PRO_5021999064" description="CSC1/OSCA1-like 7TM region domain-containing protein" evidence="9">
    <location>
        <begin position="18"/>
        <end position="1000"/>
    </location>
</feature>
<feature type="compositionally biased region" description="Polar residues" evidence="7">
    <location>
        <begin position="784"/>
        <end position="810"/>
    </location>
</feature>
<dbReference type="Proteomes" id="UP000316270">
    <property type="component" value="Chromosome 9"/>
</dbReference>
<feature type="transmembrane region" description="Helical" evidence="8">
    <location>
        <begin position="409"/>
        <end position="433"/>
    </location>
</feature>
<feature type="transmembrane region" description="Helical" evidence="8">
    <location>
        <begin position="363"/>
        <end position="389"/>
    </location>
</feature>
<keyword evidence="4 8" id="KW-0812">Transmembrane</keyword>
<evidence type="ECO:0000256" key="9">
    <source>
        <dbReference type="SAM" id="SignalP"/>
    </source>
</evidence>
<evidence type="ECO:0000256" key="8">
    <source>
        <dbReference type="SAM" id="Phobius"/>
    </source>
</evidence>
<dbReference type="EMBL" id="CP042193">
    <property type="protein sequence ID" value="QDS73513.1"/>
    <property type="molecule type" value="Genomic_DNA"/>
</dbReference>
<dbReference type="InterPro" id="IPR022257">
    <property type="entry name" value="PHM7_ext"/>
</dbReference>
<keyword evidence="3" id="KW-0813">Transport</keyword>
<feature type="transmembrane region" description="Helical" evidence="8">
    <location>
        <begin position="502"/>
        <end position="526"/>
    </location>
</feature>
<dbReference type="PANTHER" id="PTHR13018:SF26">
    <property type="entry name" value="DOMAIN PROTEIN, PUTATIVE (AFU_ORTHOLOGUE AFUA_5G10920)-RELATED"/>
    <property type="match status" value="1"/>
</dbReference>
<protein>
    <recommendedName>
        <fullName evidence="16">CSC1/OSCA1-like 7TM region domain-containing protein</fullName>
    </recommendedName>
</protein>
<keyword evidence="5 8" id="KW-1133">Transmembrane helix</keyword>
<dbReference type="PANTHER" id="PTHR13018">
    <property type="entry name" value="PROBABLE MEMBRANE PROTEIN DUF221-RELATED"/>
    <property type="match status" value="1"/>
</dbReference>
<evidence type="ECO:0000259" key="12">
    <source>
        <dbReference type="Pfam" id="PF13967"/>
    </source>
</evidence>
<dbReference type="Pfam" id="PF02714">
    <property type="entry name" value="RSN1_7TM"/>
    <property type="match status" value="1"/>
</dbReference>
<evidence type="ECO:0000256" key="7">
    <source>
        <dbReference type="SAM" id="MobiDB-lite"/>
    </source>
</evidence>
<evidence type="ECO:0000256" key="5">
    <source>
        <dbReference type="ARBA" id="ARBA00022989"/>
    </source>
</evidence>
<comment type="similarity">
    <text evidence="2">Belongs to the CSC1 (TC 1.A.17) family.</text>
</comment>
<feature type="transmembrane region" description="Helical" evidence="8">
    <location>
        <begin position="614"/>
        <end position="635"/>
    </location>
</feature>
<dbReference type="Pfam" id="PF14703">
    <property type="entry name" value="PHM7_cyt"/>
    <property type="match status" value="1"/>
</dbReference>
<evidence type="ECO:0000259" key="13">
    <source>
        <dbReference type="Pfam" id="PF14703"/>
    </source>
</evidence>
<evidence type="ECO:0000256" key="2">
    <source>
        <dbReference type="ARBA" id="ARBA00007779"/>
    </source>
</evidence>
<evidence type="ECO:0000256" key="6">
    <source>
        <dbReference type="ARBA" id="ARBA00023136"/>
    </source>
</evidence>
<evidence type="ECO:0000256" key="3">
    <source>
        <dbReference type="ARBA" id="ARBA00022448"/>
    </source>
</evidence>
<gene>
    <name evidence="14" type="ORF">FKW77_009415</name>
</gene>
<keyword evidence="15" id="KW-1185">Reference proteome</keyword>
<organism evidence="14 15">
    <name type="scientific">Venturia effusa</name>
    <dbReference type="NCBI Taxonomy" id="50376"/>
    <lineage>
        <taxon>Eukaryota</taxon>
        <taxon>Fungi</taxon>
        <taxon>Dikarya</taxon>
        <taxon>Ascomycota</taxon>
        <taxon>Pezizomycotina</taxon>
        <taxon>Dothideomycetes</taxon>
        <taxon>Pleosporomycetidae</taxon>
        <taxon>Venturiales</taxon>
        <taxon>Venturiaceae</taxon>
        <taxon>Venturia</taxon>
    </lineage>
</organism>
<dbReference type="Pfam" id="PF13967">
    <property type="entry name" value="RSN1_TM"/>
    <property type="match status" value="1"/>
</dbReference>
<dbReference type="AlphaFoldDB" id="A0A517LCZ8"/>
<feature type="signal peptide" evidence="9">
    <location>
        <begin position="1"/>
        <end position="17"/>
    </location>
</feature>
<keyword evidence="6 8" id="KW-0472">Membrane</keyword>
<evidence type="ECO:0000313" key="14">
    <source>
        <dbReference type="EMBL" id="QDS73513.1"/>
    </source>
</evidence>
<evidence type="ECO:0008006" key="16">
    <source>
        <dbReference type="Google" id="ProtNLM"/>
    </source>
</evidence>
<evidence type="ECO:0000313" key="15">
    <source>
        <dbReference type="Proteomes" id="UP000316270"/>
    </source>
</evidence>
<feature type="domain" description="CSC1/OSCA1-like N-terminal transmembrane" evidence="12">
    <location>
        <begin position="2"/>
        <end position="142"/>
    </location>
</feature>
<dbReference type="InterPro" id="IPR003864">
    <property type="entry name" value="CSC1/OSCA1-like_7TM"/>
</dbReference>
<dbReference type="GO" id="GO:0005227">
    <property type="term" value="F:calcium-activated cation channel activity"/>
    <property type="evidence" value="ECO:0007669"/>
    <property type="project" value="InterPro"/>
</dbReference>
<dbReference type="InterPro" id="IPR027815">
    <property type="entry name" value="CSC1/OSCA1-like_cyt"/>
</dbReference>
<dbReference type="Pfam" id="PF12621">
    <property type="entry name" value="PHM7_ext"/>
    <property type="match status" value="1"/>
</dbReference>
<accession>A0A517LCZ8</accession>
<reference evidence="14 15" key="1">
    <citation type="submission" date="2019-07" db="EMBL/GenBank/DDBJ databases">
        <title>Finished genome of Venturia effusa.</title>
        <authorList>
            <person name="Young C.A."/>
            <person name="Cox M.P."/>
            <person name="Ganley A.R.D."/>
            <person name="David W.J."/>
        </authorList>
    </citation>
    <scope>NUCLEOTIDE SEQUENCE [LARGE SCALE GENOMIC DNA]</scope>
    <source>
        <strain evidence="15">albino</strain>
    </source>
</reference>
<feature type="transmembrane region" description="Helical" evidence="8">
    <location>
        <begin position="560"/>
        <end position="591"/>
    </location>
</feature>
<proteinExistence type="inferred from homology"/>
<dbReference type="InterPro" id="IPR032880">
    <property type="entry name" value="CSC1/OSCA1-like_N"/>
</dbReference>
<comment type="subcellular location">
    <subcellularLocation>
        <location evidence="1">Membrane</location>
        <topology evidence="1">Multi-pass membrane protein</topology>
    </subcellularLocation>
</comment>
<evidence type="ECO:0000256" key="1">
    <source>
        <dbReference type="ARBA" id="ARBA00004141"/>
    </source>
</evidence>
<evidence type="ECO:0000256" key="4">
    <source>
        <dbReference type="ARBA" id="ARBA00022692"/>
    </source>
</evidence>
<feature type="domain" description="CSC1/OSCA1-like 7TM region" evidence="10">
    <location>
        <begin position="362"/>
        <end position="633"/>
    </location>
</feature>
<keyword evidence="9" id="KW-0732">Signal</keyword>
<sequence length="1000" mass="112488">MLLFASVLVFTFLLLRARHKTVYAPRTFLPVLRDDEKAPPTTDGMFAWVKDFMQIPDDHVLTHQSLDQYLFLRFLKMITIMPAVGCLITWPLLFPINATGGEGQSGLNVVSISNIKNPNRFYAHAIAAWLFLGFVMFMITRETIYFVNLRQAFLMTPRNASRISSRTVLFTDVPDEYLNERAIRTVCSSVRRIWLATDCYKLAKIVKEREDAALKLEAAEIKLSRTATKERLKHKTPLSHSEGHDPQINGSCAAKWIKHSQRPTHRLRFFGKKMDSINWTRAILPGLIEAVQSAQNAHRNGEKRYIGAVFVEFETQRAAQTAFQLTAHELPLKMQARCIGVPPSQIVWQNLGMKSWRRMTRGIWATVIVATVIIFWSFPVAFVGLLSNIDYLTNKVPWLRFIDQMPEVFLGALKGLLPTIMLALLTMAVPVLLRRLAIMAGAVSQQEVELRTQSWFFAFQVIQVFLVTTFSSGASAVTTQIIQHPTSTPALLAQNLPKASNFYISYFILFGLASSSRMIFNFMGLLQYGVGGVLKKTPRQQYEHSINMSHLKWGSEYPKWTLLAVIAIAYSCIAPLVLGFATAGLGLIYLVSRYNSIYTLTTTTDTKGQAYGRAMQHLTVGVYLAEICLIGLFAIKIGEGAASIGPLLLMVILLIITALFHAVMCIALHPLTRTLPSSLLARAEESRYSSAVLEEGVIGYSYEGEITYHSSNGDSDRRVSGRKESIRPPSSHGDSIRPVSDQWNAEREYPNEDTTSNDSIIARVLNEEEEAEKAREVANNIIARSNTDRLASNSVNPGHTDQSTSENTMRTAPERRSPDMTEEDKDDSEIREMRISAAAKASAAEDAWLRPTAARHYRDTYRSVWSHSPNPSIAPLPTGSFFARFFRPNKFATYAHFQRKLEEGVFAQPVPMYAPEVARTAYYHPAISKQTPVLWFVRDQMGISDQEMRHSGRILKSLRSIEKYVSDGLFIPYHQNLSELESELKAEIESDADGRNGDAR</sequence>
<feature type="transmembrane region" description="Helical" evidence="8">
    <location>
        <begin position="454"/>
        <end position="482"/>
    </location>
</feature>